<name>A0ACB9LZ34_BAUVA</name>
<evidence type="ECO:0000313" key="2">
    <source>
        <dbReference type="Proteomes" id="UP000828941"/>
    </source>
</evidence>
<dbReference type="EMBL" id="CM039435">
    <property type="protein sequence ID" value="KAI4316190.1"/>
    <property type="molecule type" value="Genomic_DNA"/>
</dbReference>
<sequence length="244" mass="27247">MAFHKAHNWLLILFFVLATSVPSMADTDPQILIKFKRSLSNSEALHNWGNDSISMCKWVGILCMKENFHGLTLEGMGLSGVIDVDTLLELSTLRSFSVMNNSFEGSMPDFKRLVGLRKLILSKNKFYGEIHDDAFAGMKNLKGVFLAENGFKGNIPKSLAELPNLLDLDLHGNSFQGRIPEFQTKQHLRFLNLSYNQFEGPIPPKISDRDPSAYAGNKGLCEKPLSPCLTSPPQEASHPYNSYP</sequence>
<keyword evidence="2" id="KW-1185">Reference proteome</keyword>
<comment type="caution">
    <text evidence="1">The sequence shown here is derived from an EMBL/GenBank/DDBJ whole genome shotgun (WGS) entry which is preliminary data.</text>
</comment>
<gene>
    <name evidence="1" type="ORF">L6164_024194</name>
</gene>
<organism evidence="1 2">
    <name type="scientific">Bauhinia variegata</name>
    <name type="common">Purple orchid tree</name>
    <name type="synonym">Phanera variegata</name>
    <dbReference type="NCBI Taxonomy" id="167791"/>
    <lineage>
        <taxon>Eukaryota</taxon>
        <taxon>Viridiplantae</taxon>
        <taxon>Streptophyta</taxon>
        <taxon>Embryophyta</taxon>
        <taxon>Tracheophyta</taxon>
        <taxon>Spermatophyta</taxon>
        <taxon>Magnoliopsida</taxon>
        <taxon>eudicotyledons</taxon>
        <taxon>Gunneridae</taxon>
        <taxon>Pentapetalae</taxon>
        <taxon>rosids</taxon>
        <taxon>fabids</taxon>
        <taxon>Fabales</taxon>
        <taxon>Fabaceae</taxon>
        <taxon>Cercidoideae</taxon>
        <taxon>Cercideae</taxon>
        <taxon>Bauhiniinae</taxon>
        <taxon>Bauhinia</taxon>
    </lineage>
</organism>
<evidence type="ECO:0000313" key="1">
    <source>
        <dbReference type="EMBL" id="KAI4316190.1"/>
    </source>
</evidence>
<proteinExistence type="predicted"/>
<reference evidence="1 2" key="1">
    <citation type="journal article" date="2022" name="DNA Res.">
        <title>Chromosomal-level genome assembly of the orchid tree Bauhinia variegata (Leguminosae; Cercidoideae) supports the allotetraploid origin hypothesis of Bauhinia.</title>
        <authorList>
            <person name="Zhong Y."/>
            <person name="Chen Y."/>
            <person name="Zheng D."/>
            <person name="Pang J."/>
            <person name="Liu Y."/>
            <person name="Luo S."/>
            <person name="Meng S."/>
            <person name="Qian L."/>
            <person name="Wei D."/>
            <person name="Dai S."/>
            <person name="Zhou R."/>
        </authorList>
    </citation>
    <scope>NUCLEOTIDE SEQUENCE [LARGE SCALE GENOMIC DNA]</scope>
    <source>
        <strain evidence="1">BV-YZ2020</strain>
    </source>
</reference>
<protein>
    <submittedName>
        <fullName evidence="1">Uncharacterized protein</fullName>
    </submittedName>
</protein>
<dbReference type="Proteomes" id="UP000828941">
    <property type="component" value="Chromosome 10"/>
</dbReference>
<accession>A0ACB9LZ34</accession>